<dbReference type="Proteomes" id="UP001168613">
    <property type="component" value="Unassembled WGS sequence"/>
</dbReference>
<proteinExistence type="inferred from homology"/>
<organism evidence="5 6">
    <name type="scientific">Alcaligenes endophyticus</name>
    <dbReference type="NCBI Taxonomy" id="1929088"/>
    <lineage>
        <taxon>Bacteria</taxon>
        <taxon>Pseudomonadati</taxon>
        <taxon>Pseudomonadota</taxon>
        <taxon>Betaproteobacteria</taxon>
        <taxon>Burkholderiales</taxon>
        <taxon>Alcaligenaceae</taxon>
        <taxon>Alcaligenes</taxon>
    </lineage>
</organism>
<gene>
    <name evidence="5" type="ORF">LMS43_14780</name>
</gene>
<dbReference type="Gene3D" id="3.20.20.80">
    <property type="entry name" value="Glycosidases"/>
    <property type="match status" value="1"/>
</dbReference>
<evidence type="ECO:0000256" key="1">
    <source>
        <dbReference type="ARBA" id="ARBA00007806"/>
    </source>
</evidence>
<evidence type="ECO:0000313" key="6">
    <source>
        <dbReference type="Proteomes" id="UP001168613"/>
    </source>
</evidence>
<dbReference type="SUPFAM" id="SSF51445">
    <property type="entry name" value="(Trans)glycosidases"/>
    <property type="match status" value="1"/>
</dbReference>
<feature type="domain" description="Glycoside hydrolase family 31 TIM barrel" evidence="3">
    <location>
        <begin position="246"/>
        <end position="555"/>
    </location>
</feature>
<dbReference type="Gene3D" id="2.60.40.1180">
    <property type="entry name" value="Golgi alpha-mannosidase II"/>
    <property type="match status" value="1"/>
</dbReference>
<sequence length="730" mass="81897">MPSKNLSDDVTQLYNHISLISSKSACVDFSFVETDYALRVEAHAPGVFRLRVLAVDKLNNEKLSTRAKVHQEMLLVREEAVSEMELATLPDDVGWSLAQGETTLLLYRSPFKAVLQRNEQVIWQSQPSVLTRLDDSAWQWTTLLHEDDALYGLGDTQQELDRRGESLSSTGLARLPLLWSTRGWGLYVNTFSPVTHDLGHQHAELYVAQVHDAKLDLFLFFGEPSEIINQYSALTGRAGQSGLAPMGLWLEAQAHQNAEQINAVVAELEEQGVCLDVLDLGVRDAYVFQADKPLLEWDAERLAHPKAFAERRFELQLAAAGRPIVLADTALFEEWEDRAWLLINDEDGCAYQHPGDEYTQGRPFGLLDLTHKDVMRMWTERQRQMFDEGVAYAYCDANFQIADEVTGRGGETGDLLRAIYPILARQALFEAYAGHKTPQEGLVISSNLFPSAQRFAWQQGPRVENTWDGLERSLKSALAVGNSGVPVQVHRLGNALADTSTMTAELYLRWLASAVFSANFAFQSAPGLLPSAFDADTRALINHWLQWRFRLVPYVLGIIEDAVRTGLSVQRSMAQAFPHDEQARLWDTQYLLGPALLVAPVLHSGIQTKVYLPAGEAWWDMRTGWRYEGGTVLDVEVGLDSIPVFGREGHMLCLGPQAQHISEFNSARLLDEVWMFGMPEHNPVVMRNKIRVMQMQGSSYIKGLEGLKILPSEGLEVKRRGAEVRISRAR</sequence>
<dbReference type="InterPro" id="IPR011013">
    <property type="entry name" value="Gal_mutarotase_sf_dom"/>
</dbReference>
<dbReference type="GO" id="GO:0016787">
    <property type="term" value="F:hydrolase activity"/>
    <property type="evidence" value="ECO:0007669"/>
    <property type="project" value="UniProtKB-KW"/>
</dbReference>
<comment type="caution">
    <text evidence="5">The sequence shown here is derived from an EMBL/GenBank/DDBJ whole genome shotgun (WGS) entry which is preliminary data.</text>
</comment>
<reference evidence="5" key="1">
    <citation type="submission" date="2021-11" db="EMBL/GenBank/DDBJ databases">
        <title>Draft genome sequence of Alcaligenes endophyticus type strain CCUG 75668T.</title>
        <authorList>
            <person name="Salva-Serra F."/>
            <person name="Duran R.E."/>
            <person name="Seeger M."/>
            <person name="Moore E.R.B."/>
            <person name="Jaen-Luchoro D."/>
        </authorList>
    </citation>
    <scope>NUCLEOTIDE SEQUENCE</scope>
    <source>
        <strain evidence="5">CCUG 75668</strain>
    </source>
</reference>
<dbReference type="SUPFAM" id="SSF51011">
    <property type="entry name" value="Glycosyl hydrolase domain"/>
    <property type="match status" value="1"/>
</dbReference>
<evidence type="ECO:0000313" key="5">
    <source>
        <dbReference type="EMBL" id="MDN4122557.1"/>
    </source>
</evidence>
<dbReference type="CDD" id="cd14752">
    <property type="entry name" value="GH31_N"/>
    <property type="match status" value="1"/>
</dbReference>
<dbReference type="Pfam" id="PF21365">
    <property type="entry name" value="Glyco_hydro_31_3rd"/>
    <property type="match status" value="1"/>
</dbReference>
<dbReference type="EMBL" id="JAJHNU010000005">
    <property type="protein sequence ID" value="MDN4122557.1"/>
    <property type="molecule type" value="Genomic_DNA"/>
</dbReference>
<dbReference type="RefSeq" id="WP_266123914.1">
    <property type="nucleotide sequence ID" value="NZ_JAJHNU010000005.1"/>
</dbReference>
<dbReference type="PANTHER" id="PTHR43863">
    <property type="entry name" value="HYDROLASE, PUTATIVE (AFU_ORTHOLOGUE AFUA_1G03140)-RELATED"/>
    <property type="match status" value="1"/>
</dbReference>
<dbReference type="PANTHER" id="PTHR43863:SF2">
    <property type="entry name" value="MALTASE-GLUCOAMYLASE"/>
    <property type="match status" value="1"/>
</dbReference>
<dbReference type="InterPro" id="IPR000322">
    <property type="entry name" value="Glyco_hydro_31_TIM"/>
</dbReference>
<dbReference type="InterPro" id="IPR051816">
    <property type="entry name" value="Glycosyl_Hydrolase_31"/>
</dbReference>
<accession>A0ABT8EML4</accession>
<comment type="similarity">
    <text evidence="1 2">Belongs to the glycosyl hydrolase 31 family.</text>
</comment>
<keyword evidence="2 5" id="KW-0378">Hydrolase</keyword>
<dbReference type="SUPFAM" id="SSF74650">
    <property type="entry name" value="Galactose mutarotase-like"/>
    <property type="match status" value="1"/>
</dbReference>
<name>A0ABT8EML4_9BURK</name>
<dbReference type="InterPro" id="IPR013780">
    <property type="entry name" value="Glyco_hydro_b"/>
</dbReference>
<evidence type="ECO:0000256" key="2">
    <source>
        <dbReference type="RuleBase" id="RU361185"/>
    </source>
</evidence>
<evidence type="ECO:0000259" key="4">
    <source>
        <dbReference type="Pfam" id="PF21365"/>
    </source>
</evidence>
<protein>
    <submittedName>
        <fullName evidence="5">Glycoside hydrolase family 31 protein</fullName>
    </submittedName>
</protein>
<dbReference type="Pfam" id="PF01055">
    <property type="entry name" value="Glyco_hydro_31_2nd"/>
    <property type="match status" value="1"/>
</dbReference>
<keyword evidence="2" id="KW-0326">Glycosidase</keyword>
<feature type="domain" description="Glycosyl hydrolase family 31 C-terminal" evidence="4">
    <location>
        <begin position="566"/>
        <end position="652"/>
    </location>
</feature>
<dbReference type="InterPro" id="IPR048395">
    <property type="entry name" value="Glyco_hydro_31_C"/>
</dbReference>
<evidence type="ECO:0000259" key="3">
    <source>
        <dbReference type="Pfam" id="PF01055"/>
    </source>
</evidence>
<dbReference type="InterPro" id="IPR017853">
    <property type="entry name" value="GH"/>
</dbReference>
<keyword evidence="6" id="KW-1185">Reference proteome</keyword>
<dbReference type="Gene3D" id="2.60.40.1760">
    <property type="entry name" value="glycosyl hydrolase (family 31)"/>
    <property type="match status" value="1"/>
</dbReference>